<dbReference type="RefSeq" id="XP_067473699.1">
    <property type="nucleotide sequence ID" value="XM_067618974.1"/>
</dbReference>
<dbReference type="GeneID" id="93571462"/>
<dbReference type="VEuPathDB" id="FungiDB:ASPBRDRAFT_138240"/>
<evidence type="ECO:0000313" key="6">
    <source>
        <dbReference type="EMBL" id="OJJ66449.1"/>
    </source>
</evidence>
<protein>
    <recommendedName>
        <fullName evidence="5">FAD-binding domain-containing protein</fullName>
    </recommendedName>
</protein>
<feature type="compositionally biased region" description="Polar residues" evidence="4">
    <location>
        <begin position="1"/>
        <end position="17"/>
    </location>
</feature>
<dbReference type="EMBL" id="KV878699">
    <property type="protein sequence ID" value="OJJ66449.1"/>
    <property type="molecule type" value="Genomic_DNA"/>
</dbReference>
<dbReference type="GO" id="GO:0016709">
    <property type="term" value="F:oxidoreductase activity, acting on paired donors, with incorporation or reduction of molecular oxygen, NAD(P)H as one donor, and incorporation of one atom of oxygen"/>
    <property type="evidence" value="ECO:0007669"/>
    <property type="project" value="UniProtKB-ARBA"/>
</dbReference>
<dbReference type="OMA" id="HMQHTRW"/>
<accession>A0A1L9U462</accession>
<organism evidence="6 7">
    <name type="scientific">Aspergillus brasiliensis (strain CBS 101740 / IMI 381727 / IBT 21946)</name>
    <dbReference type="NCBI Taxonomy" id="767769"/>
    <lineage>
        <taxon>Eukaryota</taxon>
        <taxon>Fungi</taxon>
        <taxon>Dikarya</taxon>
        <taxon>Ascomycota</taxon>
        <taxon>Pezizomycotina</taxon>
        <taxon>Eurotiomycetes</taxon>
        <taxon>Eurotiomycetidae</taxon>
        <taxon>Eurotiales</taxon>
        <taxon>Aspergillaceae</taxon>
        <taxon>Aspergillus</taxon>
        <taxon>Aspergillus subgen. Circumdati</taxon>
    </lineage>
</organism>
<dbReference type="Gene3D" id="3.30.9.10">
    <property type="entry name" value="D-Amino Acid Oxidase, subunit A, domain 2"/>
    <property type="match status" value="1"/>
</dbReference>
<keyword evidence="1" id="KW-0285">Flavoprotein</keyword>
<keyword evidence="3" id="KW-0560">Oxidoreductase</keyword>
<keyword evidence="2" id="KW-0274">FAD</keyword>
<evidence type="ECO:0000256" key="4">
    <source>
        <dbReference type="SAM" id="MobiDB-lite"/>
    </source>
</evidence>
<evidence type="ECO:0000313" key="7">
    <source>
        <dbReference type="Proteomes" id="UP000184499"/>
    </source>
</evidence>
<feature type="domain" description="FAD-binding" evidence="5">
    <location>
        <begin position="44"/>
        <end position="411"/>
    </location>
</feature>
<dbReference type="Pfam" id="PF01494">
    <property type="entry name" value="FAD_binding_3"/>
    <property type="match status" value="1"/>
</dbReference>
<proteinExistence type="predicted"/>
<dbReference type="InterPro" id="IPR002938">
    <property type="entry name" value="FAD-bd"/>
</dbReference>
<dbReference type="Proteomes" id="UP000184499">
    <property type="component" value="Unassembled WGS sequence"/>
</dbReference>
<dbReference type="InterPro" id="IPR050641">
    <property type="entry name" value="RIFMO-like"/>
</dbReference>
<dbReference type="AlphaFoldDB" id="A0A1L9U462"/>
<dbReference type="OrthoDB" id="2690153at2759"/>
<evidence type="ECO:0000259" key="5">
    <source>
        <dbReference type="Pfam" id="PF01494"/>
    </source>
</evidence>
<feature type="region of interest" description="Disordered" evidence="4">
    <location>
        <begin position="1"/>
        <end position="36"/>
    </location>
</feature>
<keyword evidence="7" id="KW-1185">Reference proteome</keyword>
<sequence>MTPYSINDNGAARTNSAEDAPATDRMATPDQHNLSVQGSDHAVDTEFLIIGAGPAGAALACFLGSHGLKGIMISSAPGTANTPRAHITNMAALECLRDIGLYDELVKLGSKGAGHMQHTRWCHSMAGEEYARIYSWGNDPRRKGDYELASPCEHFDLPQTILEPFLVRHANLKGFNCHFDTTLISFFTDSTTGLIIAKIRDNMSNHEYQIRTRYLFGADGARSEVVKQLSLPLAVQPSQGIAFNVLVKADLSHLIKNRTGNLHWVMQPDREHPNFGWIGIVRMVKPWNEWMFILFPDRNYDRSQKSPSKEEYQRRVQEFIGDETPTEILDISTWYINEIAAEKYSEGNIFCLGDAVHRHPPLNGLGSNTCIQDAFNLAWKVAYVHKGLASPSLLSTYSIERQPVGHSIITRANQAYRDHFLLWRALGMLPTDLSVRKQILEELKSATPEGSNRRRALHAAIKHTAHEFHGLGVEMNQHYDSHGIYTADEPNPYAPSGRVAEDNVLYHERSTYPGSRLPHAWLNKANPAEPISTIDITGHGAFTILSGIGGERWKKAAETVAERLKVPIRVHTIGFRQDWEDVYFEWESLRGVEESGAVLVRPDRFVAWRAPEVPQDTGACESRLLKVMRFILGYVEV</sequence>
<dbReference type="Pfam" id="PF21274">
    <property type="entry name" value="Rng_hyd_C"/>
    <property type="match status" value="1"/>
</dbReference>
<dbReference type="Gene3D" id="3.50.50.60">
    <property type="entry name" value="FAD/NAD(P)-binding domain"/>
    <property type="match status" value="1"/>
</dbReference>
<dbReference type="STRING" id="767769.A0A1L9U462"/>
<dbReference type="GO" id="GO:0071949">
    <property type="term" value="F:FAD binding"/>
    <property type="evidence" value="ECO:0007669"/>
    <property type="project" value="InterPro"/>
</dbReference>
<evidence type="ECO:0000256" key="3">
    <source>
        <dbReference type="ARBA" id="ARBA00023002"/>
    </source>
</evidence>
<dbReference type="InterPro" id="IPR036188">
    <property type="entry name" value="FAD/NAD-bd_sf"/>
</dbReference>
<dbReference type="PRINTS" id="PR00420">
    <property type="entry name" value="RNGMNOXGNASE"/>
</dbReference>
<evidence type="ECO:0000256" key="1">
    <source>
        <dbReference type="ARBA" id="ARBA00022630"/>
    </source>
</evidence>
<dbReference type="PANTHER" id="PTHR43004:SF8">
    <property type="entry name" value="FAD-BINDING DOMAIN-CONTAINING PROTEIN-RELATED"/>
    <property type="match status" value="1"/>
</dbReference>
<dbReference type="PANTHER" id="PTHR43004">
    <property type="entry name" value="TRK SYSTEM POTASSIUM UPTAKE PROTEIN"/>
    <property type="match status" value="1"/>
</dbReference>
<dbReference type="Gene3D" id="3.40.30.120">
    <property type="match status" value="1"/>
</dbReference>
<evidence type="ECO:0000256" key="2">
    <source>
        <dbReference type="ARBA" id="ARBA00022827"/>
    </source>
</evidence>
<dbReference type="SUPFAM" id="SSF51905">
    <property type="entry name" value="FAD/NAD(P)-binding domain"/>
    <property type="match status" value="1"/>
</dbReference>
<name>A0A1L9U462_ASPBC</name>
<gene>
    <name evidence="6" type="ORF">ASPBRDRAFT_138240</name>
</gene>
<reference evidence="7" key="1">
    <citation type="journal article" date="2017" name="Genome Biol.">
        <title>Comparative genomics reveals high biological diversity and specific adaptations in the industrially and medically important fungal genus Aspergillus.</title>
        <authorList>
            <person name="de Vries R.P."/>
            <person name="Riley R."/>
            <person name="Wiebenga A."/>
            <person name="Aguilar-Osorio G."/>
            <person name="Amillis S."/>
            <person name="Uchima C.A."/>
            <person name="Anderluh G."/>
            <person name="Asadollahi M."/>
            <person name="Askin M."/>
            <person name="Barry K."/>
            <person name="Battaglia E."/>
            <person name="Bayram O."/>
            <person name="Benocci T."/>
            <person name="Braus-Stromeyer S.A."/>
            <person name="Caldana C."/>
            <person name="Canovas D."/>
            <person name="Cerqueira G.C."/>
            <person name="Chen F."/>
            <person name="Chen W."/>
            <person name="Choi C."/>
            <person name="Clum A."/>
            <person name="Dos Santos R.A."/>
            <person name="Damasio A.R."/>
            <person name="Diallinas G."/>
            <person name="Emri T."/>
            <person name="Fekete E."/>
            <person name="Flipphi M."/>
            <person name="Freyberg S."/>
            <person name="Gallo A."/>
            <person name="Gournas C."/>
            <person name="Habgood R."/>
            <person name="Hainaut M."/>
            <person name="Harispe M.L."/>
            <person name="Henrissat B."/>
            <person name="Hilden K.S."/>
            <person name="Hope R."/>
            <person name="Hossain A."/>
            <person name="Karabika E."/>
            <person name="Karaffa L."/>
            <person name="Karanyi Z."/>
            <person name="Krasevec N."/>
            <person name="Kuo A."/>
            <person name="Kusch H."/>
            <person name="LaButti K."/>
            <person name="Lagendijk E.L."/>
            <person name="Lapidus A."/>
            <person name="Levasseur A."/>
            <person name="Lindquist E."/>
            <person name="Lipzen A."/>
            <person name="Logrieco A.F."/>
            <person name="MacCabe A."/>
            <person name="Maekelae M.R."/>
            <person name="Malavazi I."/>
            <person name="Melin P."/>
            <person name="Meyer V."/>
            <person name="Mielnichuk N."/>
            <person name="Miskei M."/>
            <person name="Molnar A.P."/>
            <person name="Mule G."/>
            <person name="Ngan C.Y."/>
            <person name="Orejas M."/>
            <person name="Orosz E."/>
            <person name="Ouedraogo J.P."/>
            <person name="Overkamp K.M."/>
            <person name="Park H.-S."/>
            <person name="Perrone G."/>
            <person name="Piumi F."/>
            <person name="Punt P.J."/>
            <person name="Ram A.F."/>
            <person name="Ramon A."/>
            <person name="Rauscher S."/>
            <person name="Record E."/>
            <person name="Riano-Pachon D.M."/>
            <person name="Robert V."/>
            <person name="Roehrig J."/>
            <person name="Ruller R."/>
            <person name="Salamov A."/>
            <person name="Salih N.S."/>
            <person name="Samson R.A."/>
            <person name="Sandor E."/>
            <person name="Sanguinetti M."/>
            <person name="Schuetze T."/>
            <person name="Sepcic K."/>
            <person name="Shelest E."/>
            <person name="Sherlock G."/>
            <person name="Sophianopoulou V."/>
            <person name="Squina F.M."/>
            <person name="Sun H."/>
            <person name="Susca A."/>
            <person name="Todd R.B."/>
            <person name="Tsang A."/>
            <person name="Unkles S.E."/>
            <person name="van de Wiele N."/>
            <person name="van Rossen-Uffink D."/>
            <person name="Oliveira J.V."/>
            <person name="Vesth T.C."/>
            <person name="Visser J."/>
            <person name="Yu J.-H."/>
            <person name="Zhou M."/>
            <person name="Andersen M.R."/>
            <person name="Archer D.B."/>
            <person name="Baker S.E."/>
            <person name="Benoit I."/>
            <person name="Brakhage A.A."/>
            <person name="Braus G.H."/>
            <person name="Fischer R."/>
            <person name="Frisvad J.C."/>
            <person name="Goldman G.H."/>
            <person name="Houbraken J."/>
            <person name="Oakley B."/>
            <person name="Pocsi I."/>
            <person name="Scazzocchio C."/>
            <person name="Seiboth B."/>
            <person name="vanKuyk P.A."/>
            <person name="Wortman J."/>
            <person name="Dyer P.S."/>
            <person name="Grigoriev I.V."/>
        </authorList>
    </citation>
    <scope>NUCLEOTIDE SEQUENCE [LARGE SCALE GENOMIC DNA]</scope>
    <source>
        <strain evidence="7">CBS 101740 / IMI 381727 / IBT 21946</strain>
    </source>
</reference>